<evidence type="ECO:0000313" key="2">
    <source>
        <dbReference type="EMBL" id="BAN83921.1"/>
    </source>
</evidence>
<dbReference type="SUPFAM" id="SSF52507">
    <property type="entry name" value="Homo-oligomeric flavin-containing Cys decarboxylases, HFCD"/>
    <property type="match status" value="1"/>
</dbReference>
<organism evidence="2">
    <name type="scientific">Streptomyces olivoviridis</name>
    <dbReference type="NCBI Taxonomy" id="67338"/>
    <lineage>
        <taxon>Bacteria</taxon>
        <taxon>Bacillati</taxon>
        <taxon>Actinomycetota</taxon>
        <taxon>Actinomycetes</taxon>
        <taxon>Kitasatosporales</taxon>
        <taxon>Streptomycetaceae</taxon>
        <taxon>Streptomyces</taxon>
    </lineage>
</organism>
<dbReference type="InterPro" id="IPR003382">
    <property type="entry name" value="Flavoprotein"/>
</dbReference>
<feature type="domain" description="Flavoprotein" evidence="1">
    <location>
        <begin position="16"/>
        <end position="163"/>
    </location>
</feature>
<dbReference type="InterPro" id="IPR036551">
    <property type="entry name" value="Flavin_trans-like"/>
</dbReference>
<dbReference type="PANTHER" id="PTHR14359">
    <property type="entry name" value="HOMO-OLIGOMERIC FLAVIN CONTAINING CYS DECARBOXYLASE FAMILY"/>
    <property type="match status" value="1"/>
</dbReference>
<dbReference type="Pfam" id="PF02441">
    <property type="entry name" value="Flavoprotein"/>
    <property type="match status" value="1"/>
</dbReference>
<keyword evidence="4" id="KW-0547">Nucleotide-binding</keyword>
<feature type="binding site" evidence="4">
    <location>
        <position position="111"/>
    </location>
    <ligand>
        <name>FMN</name>
        <dbReference type="ChEBI" id="CHEBI:58210"/>
    </ligand>
</feature>
<keyword evidence="4" id="KW-0288">FMN</keyword>
<feature type="binding site" evidence="4">
    <location>
        <position position="131"/>
    </location>
    <ligand>
        <name>FMN</name>
        <dbReference type="ChEBI" id="CHEBI:58210"/>
    </ligand>
</feature>
<feature type="binding site" evidence="4">
    <location>
        <position position="99"/>
    </location>
    <ligand>
        <name>FMN</name>
        <dbReference type="ChEBI" id="CHEBI:58210"/>
    </ligand>
</feature>
<keyword evidence="4" id="KW-0285">Flavoprotein</keyword>
<gene>
    <name evidence="2" type="primary">tvaF</name>
</gene>
<evidence type="ECO:0000259" key="1">
    <source>
        <dbReference type="Pfam" id="PF02441"/>
    </source>
</evidence>
<evidence type="ECO:0007829" key="4">
    <source>
        <dbReference type="PDB" id="6JLS"/>
    </source>
</evidence>
<feature type="binding site" evidence="4">
    <location>
        <position position="22"/>
    </location>
    <ligand>
        <name>FMN</name>
        <dbReference type="ChEBI" id="CHEBI:58210"/>
    </ligand>
</feature>
<dbReference type="GO" id="GO:0004633">
    <property type="term" value="F:phosphopantothenoylcysteine decarboxylase activity"/>
    <property type="evidence" value="ECO:0007669"/>
    <property type="project" value="TreeGrafter"/>
</dbReference>
<reference evidence="4" key="3">
    <citation type="journal article" date="2019" name="Org. Lett.">
        <title>Characterization of the FMN-Dependent Cysteine Decarboxylase from Thioviridamide Biosynthesis.</title>
        <authorList>
            <person name="Lu J."/>
            <person name="Li J."/>
            <person name="Wu Y."/>
            <person name="Fang X."/>
            <person name="Zhu J."/>
            <person name="Wang H."/>
        </authorList>
    </citation>
    <scope>X-RAY CRYSTALLOGRAPHY (2.24 ANGSTROMS) IN COMPLEX WITH FMN</scope>
</reference>
<proteinExistence type="evidence at protein level"/>
<dbReference type="GO" id="GO:0015937">
    <property type="term" value="P:coenzyme A biosynthetic process"/>
    <property type="evidence" value="ECO:0007669"/>
    <property type="project" value="TreeGrafter"/>
</dbReference>
<name>T2HUM4_9ACTN</name>
<feature type="binding site" evidence="4">
    <location>
        <position position="51"/>
    </location>
    <ligand>
        <name>FMN</name>
        <dbReference type="ChEBI" id="CHEBI:58210"/>
    </ligand>
</feature>
<feature type="binding site" evidence="4">
    <location>
        <position position="102"/>
    </location>
    <ligand>
        <name>FMN</name>
        <dbReference type="ChEBI" id="CHEBI:58210"/>
    </ligand>
</feature>
<feature type="binding site" evidence="4">
    <location>
        <position position="49"/>
    </location>
    <ligand>
        <name>FMN</name>
        <dbReference type="ChEBI" id="CHEBI:58210"/>
    </ligand>
</feature>
<feature type="binding site" evidence="4">
    <location>
        <position position="23"/>
    </location>
    <ligand>
        <name>FMN</name>
        <dbReference type="ChEBI" id="CHEBI:58210"/>
    </ligand>
</feature>
<dbReference type="EMBL" id="AB819757">
    <property type="protein sequence ID" value="BAN83921.1"/>
    <property type="molecule type" value="Genomic_DNA"/>
</dbReference>
<keyword evidence="4" id="KW-0002">3D-structure</keyword>
<feature type="binding site" evidence="4">
    <location>
        <position position="100"/>
    </location>
    <ligand>
        <name>FMN</name>
        <dbReference type="ChEBI" id="CHEBI:58210"/>
    </ligand>
</feature>
<dbReference type="PDBsum" id="6JLS"/>
<dbReference type="PDB" id="6JLS">
    <property type="method" value="X-ray"/>
    <property type="resolution" value="2.24 A"/>
    <property type="chains" value="A=1-197"/>
</dbReference>
<accession>T2HUM4</accession>
<protein>
    <submittedName>
        <fullName evidence="3">Phosphopantothenoylcysteine decarboxylase</fullName>
    </submittedName>
    <submittedName>
        <fullName evidence="2">Putative flavoprotein decarboxylase</fullName>
    </submittedName>
</protein>
<dbReference type="PANTHER" id="PTHR14359:SF6">
    <property type="entry name" value="PHOSPHOPANTOTHENOYLCYSTEINE DECARBOXYLASE"/>
    <property type="match status" value="1"/>
</dbReference>
<reference evidence="2" key="1">
    <citation type="journal article" date="2013" name="Appl. Environ. Microbiol.">
        <title>Cloning and Heterologous Expression of the Thioviridamide Biosynthesis Gene Cluster from Streptomyces olivoviridis.</title>
        <authorList>
            <person name="Izawa M."/>
            <person name="Kawasaki T."/>
            <person name="Hayakawa Y."/>
        </authorList>
    </citation>
    <scope>NUCLEOTIDE SEQUENCE</scope>
    <source>
        <strain evidence="2">NA05001</strain>
    </source>
</reference>
<dbReference type="Gene3D" id="3.40.50.1950">
    <property type="entry name" value="Flavin prenyltransferase-like"/>
    <property type="match status" value="1"/>
</dbReference>
<dbReference type="GO" id="GO:0010181">
    <property type="term" value="F:FMN binding"/>
    <property type="evidence" value="ECO:0007669"/>
    <property type="project" value="TreeGrafter"/>
</dbReference>
<sequence>MAEHDAAAEGLGQLTLTMCLSGSVSSVAGPHMAAWLSSAGVGRLHVALTPSAQQFVTTNSLRPFVNGSVLTDETVWSAGGAPHVRIAAESDAVVVAPATAATLGKLANGICDNIVTQIVMAAECPVILAPVMNPAMLAKPAVRRNLDALRAEGFVVAEPGQGVNATNGRWEAGSMADFRSVFAVALKSAAERKSASD</sequence>
<evidence type="ECO:0000313" key="3">
    <source>
        <dbReference type="EMBL" id="BBI93406.1"/>
    </source>
</evidence>
<dbReference type="EMBL" id="LC466032">
    <property type="protein sequence ID" value="BBI93406.1"/>
    <property type="molecule type" value="Genomic_DNA"/>
</dbReference>
<reference evidence="3" key="4">
    <citation type="submission" date="2019-03" db="EMBL/GenBank/DDBJ databases">
        <authorList>
            <person name="Ikeda H."/>
            <person name="Shin-ya K."/>
        </authorList>
    </citation>
    <scope>NUCLEOTIDE SEQUENCE</scope>
    <source>
        <strain evidence="3">NA05001</strain>
    </source>
</reference>
<dbReference type="AlphaFoldDB" id="T2HUM4"/>
<dbReference type="GO" id="GO:0071513">
    <property type="term" value="C:phosphopantothenoylcysteine decarboxylase complex"/>
    <property type="evidence" value="ECO:0007669"/>
    <property type="project" value="TreeGrafter"/>
</dbReference>
<reference evidence="3" key="2">
    <citation type="journal article" date="2015" name="J. Antibiot.">
        <title>Novel thioviridamide derivative--JBIR-140: heterologous expression of the gene cluster for thioviridamide biosynthesis.</title>
        <authorList>
            <person name="Izumikawa M."/>
            <person name="Kozone I."/>
            <person name="Hashimoto J."/>
            <person name="Kagaya N."/>
            <person name="Takagi M."/>
            <person name="Koiwai H."/>
            <person name="Komatsu M."/>
            <person name="Fujie M."/>
            <person name="Satoh N."/>
            <person name="Ikeda H."/>
            <person name="Shin-ya K."/>
        </authorList>
    </citation>
    <scope>NUCLEOTIDE SEQUENCE</scope>
    <source>
        <strain evidence="3">NA05001</strain>
    </source>
</reference>
<dbReference type="SMR" id="T2HUM4"/>